<evidence type="ECO:0000313" key="1">
    <source>
        <dbReference type="EMBL" id="MBB3076618.1"/>
    </source>
</evidence>
<evidence type="ECO:0000313" key="2">
    <source>
        <dbReference type="Proteomes" id="UP000572907"/>
    </source>
</evidence>
<gene>
    <name evidence="1" type="ORF">FHS41_003095</name>
</gene>
<organism evidence="1 2">
    <name type="scientific">Streptomyces violarus</name>
    <dbReference type="NCBI Taxonomy" id="67380"/>
    <lineage>
        <taxon>Bacteria</taxon>
        <taxon>Bacillati</taxon>
        <taxon>Actinomycetota</taxon>
        <taxon>Actinomycetes</taxon>
        <taxon>Kitasatosporales</taxon>
        <taxon>Streptomycetaceae</taxon>
        <taxon>Streptomyces</taxon>
    </lineage>
</organism>
<protein>
    <submittedName>
        <fullName evidence="1">DNA-binding LacI/PurR family transcriptional regulator</fullName>
    </submittedName>
</protein>
<accession>A0A7W4ZQ45</accession>
<dbReference type="Proteomes" id="UP000572907">
    <property type="component" value="Unassembled WGS sequence"/>
</dbReference>
<dbReference type="GO" id="GO:0003677">
    <property type="term" value="F:DNA binding"/>
    <property type="evidence" value="ECO:0007669"/>
    <property type="project" value="UniProtKB-KW"/>
</dbReference>
<reference evidence="1 2" key="1">
    <citation type="submission" date="2020-08" db="EMBL/GenBank/DDBJ databases">
        <title>Genomic Encyclopedia of Type Strains, Phase III (KMG-III): the genomes of soil and plant-associated and newly described type strains.</title>
        <authorList>
            <person name="Whitman W."/>
        </authorList>
    </citation>
    <scope>NUCLEOTIDE SEQUENCE [LARGE SCALE GENOMIC DNA]</scope>
    <source>
        <strain evidence="1 2">CECT 3237</strain>
    </source>
</reference>
<sequence>MGREAGELALKLIDDAEGEHARHLVLPTHVIPRSTTAPVAQPADQSLSE</sequence>
<keyword evidence="2" id="KW-1185">Reference proteome</keyword>
<dbReference type="EMBL" id="JACHXE010000002">
    <property type="protein sequence ID" value="MBB3076618.1"/>
    <property type="molecule type" value="Genomic_DNA"/>
</dbReference>
<name>A0A7W4ZQ45_9ACTN</name>
<dbReference type="AlphaFoldDB" id="A0A7W4ZQ45"/>
<keyword evidence="1" id="KW-0238">DNA-binding</keyword>
<proteinExistence type="predicted"/>
<dbReference type="RefSeq" id="WP_229845619.1">
    <property type="nucleotide sequence ID" value="NZ_BMUP01000012.1"/>
</dbReference>
<comment type="caution">
    <text evidence="1">The sequence shown here is derived from an EMBL/GenBank/DDBJ whole genome shotgun (WGS) entry which is preliminary data.</text>
</comment>